<sequence>MRSYVVLYVLCVSILHYKMKKLYILLFCILPLVSCSQSNSKKETAGTEKAAPSKPEDVFTTLKFEMDSKPAVAVINKQYKNYKNKATFPLSLFLTVNTTDKDQNGHPTEKEAVIFHELQSRIIRELSNAFVYCHVGTTTMNGYRDILLYINPENQDKATAILNKIKEENERFSSYTFEPDPEWEAVAPFYEAVPN</sequence>
<dbReference type="InterPro" id="IPR016097">
    <property type="entry name" value="DUF695"/>
</dbReference>
<gene>
    <name evidence="2" type="ORF">SAMN05661099_1274</name>
</gene>
<dbReference type="AlphaFoldDB" id="A0A1T5B446"/>
<evidence type="ECO:0000313" key="3">
    <source>
        <dbReference type="Proteomes" id="UP000189981"/>
    </source>
</evidence>
<reference evidence="3" key="1">
    <citation type="submission" date="2017-02" db="EMBL/GenBank/DDBJ databases">
        <authorList>
            <person name="Varghese N."/>
            <person name="Submissions S."/>
        </authorList>
    </citation>
    <scope>NUCLEOTIDE SEQUENCE [LARGE SCALE GENOMIC DNA]</scope>
    <source>
        <strain evidence="3">DSM 22385</strain>
    </source>
</reference>
<dbReference type="EMBL" id="FUYR01000001">
    <property type="protein sequence ID" value="SKB42071.1"/>
    <property type="molecule type" value="Genomic_DNA"/>
</dbReference>
<dbReference type="Proteomes" id="UP000189981">
    <property type="component" value="Unassembled WGS sequence"/>
</dbReference>
<evidence type="ECO:0000259" key="1">
    <source>
        <dbReference type="Pfam" id="PF05117"/>
    </source>
</evidence>
<protein>
    <recommendedName>
        <fullName evidence="1">DUF695 domain-containing protein</fullName>
    </recommendedName>
</protein>
<evidence type="ECO:0000313" key="2">
    <source>
        <dbReference type="EMBL" id="SKB42071.1"/>
    </source>
</evidence>
<organism evidence="2 3">
    <name type="scientific">Daejeonella lutea</name>
    <dbReference type="NCBI Taxonomy" id="572036"/>
    <lineage>
        <taxon>Bacteria</taxon>
        <taxon>Pseudomonadati</taxon>
        <taxon>Bacteroidota</taxon>
        <taxon>Sphingobacteriia</taxon>
        <taxon>Sphingobacteriales</taxon>
        <taxon>Sphingobacteriaceae</taxon>
        <taxon>Daejeonella</taxon>
    </lineage>
</organism>
<feature type="domain" description="DUF695" evidence="1">
    <location>
        <begin position="65"/>
        <end position="185"/>
    </location>
</feature>
<keyword evidence="3" id="KW-1185">Reference proteome</keyword>
<name>A0A1T5B446_9SPHI</name>
<proteinExistence type="predicted"/>
<accession>A0A1T5B446</accession>
<dbReference type="Pfam" id="PF05117">
    <property type="entry name" value="DUF695"/>
    <property type="match status" value="1"/>
</dbReference>